<feature type="modified residue" description="4-aspartylphosphate" evidence="2">
    <location>
        <position position="63"/>
    </location>
</feature>
<dbReference type="KEGG" id="dwd:DSCW_36550"/>
<dbReference type="PANTHER" id="PTHR44591">
    <property type="entry name" value="STRESS RESPONSE REGULATOR PROTEIN 1"/>
    <property type="match status" value="1"/>
</dbReference>
<dbReference type="EMBL" id="AP021875">
    <property type="protein sequence ID" value="BBO76238.1"/>
    <property type="molecule type" value="Genomic_DNA"/>
</dbReference>
<proteinExistence type="predicted"/>
<evidence type="ECO:0000259" key="3">
    <source>
        <dbReference type="PROSITE" id="PS50110"/>
    </source>
</evidence>
<dbReference type="Pfam" id="PF00072">
    <property type="entry name" value="Response_reg"/>
    <property type="match status" value="1"/>
</dbReference>
<evidence type="ECO:0000256" key="1">
    <source>
        <dbReference type="ARBA" id="ARBA00022553"/>
    </source>
</evidence>
<dbReference type="GO" id="GO:0000160">
    <property type="term" value="P:phosphorelay signal transduction system"/>
    <property type="evidence" value="ECO:0007669"/>
    <property type="project" value="InterPro"/>
</dbReference>
<dbReference type="AlphaFoldDB" id="A0A5K7Z5F6"/>
<organism evidence="4 5">
    <name type="scientific">Desulfosarcina widdelii</name>
    <dbReference type="NCBI Taxonomy" id="947919"/>
    <lineage>
        <taxon>Bacteria</taxon>
        <taxon>Pseudomonadati</taxon>
        <taxon>Thermodesulfobacteriota</taxon>
        <taxon>Desulfobacteria</taxon>
        <taxon>Desulfobacterales</taxon>
        <taxon>Desulfosarcinaceae</taxon>
        <taxon>Desulfosarcina</taxon>
    </lineage>
</organism>
<dbReference type="InterPro" id="IPR001789">
    <property type="entry name" value="Sig_transdc_resp-reg_receiver"/>
</dbReference>
<accession>A0A5K7Z5F6</accession>
<dbReference type="Gene3D" id="3.40.50.2300">
    <property type="match status" value="1"/>
</dbReference>
<dbReference type="InterPro" id="IPR050595">
    <property type="entry name" value="Bact_response_regulator"/>
</dbReference>
<keyword evidence="5" id="KW-1185">Reference proteome</keyword>
<dbReference type="PROSITE" id="PS50110">
    <property type="entry name" value="RESPONSE_REGULATORY"/>
    <property type="match status" value="1"/>
</dbReference>
<reference evidence="4 5" key="1">
    <citation type="submission" date="2019-11" db="EMBL/GenBank/DDBJ databases">
        <title>Comparative genomics of hydrocarbon-degrading Desulfosarcina strains.</title>
        <authorList>
            <person name="Watanabe M."/>
            <person name="Kojima H."/>
            <person name="Fukui M."/>
        </authorList>
    </citation>
    <scope>NUCLEOTIDE SEQUENCE [LARGE SCALE GENOMIC DNA]</scope>
    <source>
        <strain evidence="4 5">PP31</strain>
    </source>
</reference>
<evidence type="ECO:0000313" key="4">
    <source>
        <dbReference type="EMBL" id="BBO76238.1"/>
    </source>
</evidence>
<dbReference type="PANTHER" id="PTHR44591:SF3">
    <property type="entry name" value="RESPONSE REGULATORY DOMAIN-CONTAINING PROTEIN"/>
    <property type="match status" value="1"/>
</dbReference>
<sequence length="126" mass="13830">MPVDPQIRNNPVKSILIVEDNDMLLELLVKGFEMFGMEIFKADNGLDGWNLFKSDHKDVVLTDISMPGLDGIELSRRIRNASPNTTIALMTGANADAARELLDDGTADHLYLKPFPLSSVCKSLAA</sequence>
<dbReference type="RefSeq" id="WP_155305087.1">
    <property type="nucleotide sequence ID" value="NZ_AP021875.1"/>
</dbReference>
<name>A0A5K7Z5F6_9BACT</name>
<evidence type="ECO:0000313" key="5">
    <source>
        <dbReference type="Proteomes" id="UP000427769"/>
    </source>
</evidence>
<protein>
    <recommendedName>
        <fullName evidence="3">Response regulatory domain-containing protein</fullName>
    </recommendedName>
</protein>
<keyword evidence="1 2" id="KW-0597">Phosphoprotein</keyword>
<dbReference type="Proteomes" id="UP000427769">
    <property type="component" value="Chromosome"/>
</dbReference>
<dbReference type="SUPFAM" id="SSF52172">
    <property type="entry name" value="CheY-like"/>
    <property type="match status" value="1"/>
</dbReference>
<evidence type="ECO:0000256" key="2">
    <source>
        <dbReference type="PROSITE-ProRule" id="PRU00169"/>
    </source>
</evidence>
<gene>
    <name evidence="4" type="ORF">DSCW_36550</name>
</gene>
<dbReference type="InterPro" id="IPR011006">
    <property type="entry name" value="CheY-like_superfamily"/>
</dbReference>
<dbReference type="OrthoDB" id="9808843at2"/>
<dbReference type="SMART" id="SM00448">
    <property type="entry name" value="REC"/>
    <property type="match status" value="1"/>
</dbReference>
<feature type="domain" description="Response regulatory" evidence="3">
    <location>
        <begin position="14"/>
        <end position="126"/>
    </location>
</feature>